<dbReference type="EMBL" id="JACTNZ010000008">
    <property type="protein sequence ID" value="KAG5537386.1"/>
    <property type="molecule type" value="Genomic_DNA"/>
</dbReference>
<evidence type="ECO:0000256" key="1">
    <source>
        <dbReference type="SAM" id="MobiDB-lite"/>
    </source>
</evidence>
<feature type="region of interest" description="Disordered" evidence="1">
    <location>
        <begin position="768"/>
        <end position="796"/>
    </location>
</feature>
<accession>A0AAV6J8I7</accession>
<feature type="region of interest" description="Disordered" evidence="1">
    <location>
        <begin position="522"/>
        <end position="549"/>
    </location>
</feature>
<evidence type="ECO:0000313" key="2">
    <source>
        <dbReference type="EMBL" id="KAG5537386.1"/>
    </source>
</evidence>
<sequence>MAPQSKFRPCPRNFKEMPEMPLGSRWARAVIGSFRNRASVSSGPDTDTSSKEHMRGPLVPAWPLSRSHVVLKVVTPVCVRVLFVHRSLLALRTDRVMEGDKSNDNENPPASSSIVQENDEFSFINMNNDASDSTSIFHNGSPTRVDPLSFPYMPSPIPPFPWKVMHGTYQPYTQSVPDTRGSMMIDLNQLSNQQNTPVTPYRQDVPFTGGNVKQASHTHNKSGVADASMIDSPFSNCFKISEINRNYSLILGNADGGNEMTGQGVEADGSYGSGPPLKNFVGVGGSETFNSQNCEVLNIDNRDHAAQFGCPKNTYGSFLSLGIGDQTDARFKSDLSRGEIPGELEGAVFPQLNASHVRQATGSSLSPSQNLFSAFPSFQNNVGGFTGWGNDAGGWVSTNTNGGAISGTNIGLESRPFPFSQNPQADLQHGFPKSSGRNLGFVDNRVSRYVHSDPYKAFVGGVTTPLGPISSSSARLFQSGQIGASGFATESVNVTGATTQPTSDQLQRRFIKTVQTLSPESSMVSSFGGVKGSSMRQEHSGQLFSPTGGNAPVAAGGGLIPKRMGFHDNKDSAAQAAGSGLFPKRLGIQVNEISAAQAAGHGPFPKGFQERMPLQFSQDLLGPTSTAGPVIPTAKSYGRSQASNALGGPHRRGTIRPPPASPQVQCKKIALQPPILPILPSTAQRKKIALQPPILPILPSTAQHKKIALQPPILPILPSTAQRKKIALPPPILPSLPSPPQTAPAAALPIPIPNPAHVHRIEWQARAQPPVARAQAPLSGAKLKSAHIVSNRASQS</sequence>
<feature type="compositionally biased region" description="Low complexity" evidence="1">
    <location>
        <begin position="768"/>
        <end position="777"/>
    </location>
</feature>
<dbReference type="Proteomes" id="UP000823749">
    <property type="component" value="Chromosome 8"/>
</dbReference>
<name>A0AAV6J8I7_9ERIC</name>
<feature type="region of interest" description="Disordered" evidence="1">
    <location>
        <begin position="633"/>
        <end position="662"/>
    </location>
</feature>
<comment type="caution">
    <text evidence="2">The sequence shown here is derived from an EMBL/GenBank/DDBJ whole genome shotgun (WGS) entry which is preliminary data.</text>
</comment>
<reference evidence="2" key="1">
    <citation type="submission" date="2020-08" db="EMBL/GenBank/DDBJ databases">
        <title>Plant Genome Project.</title>
        <authorList>
            <person name="Zhang R.-G."/>
        </authorList>
    </citation>
    <scope>NUCLEOTIDE SEQUENCE</scope>
    <source>
        <strain evidence="2">WSP0</strain>
        <tissue evidence="2">Leaf</tissue>
    </source>
</reference>
<keyword evidence="3" id="KW-1185">Reference proteome</keyword>
<organism evidence="2 3">
    <name type="scientific">Rhododendron griersonianum</name>
    <dbReference type="NCBI Taxonomy" id="479676"/>
    <lineage>
        <taxon>Eukaryota</taxon>
        <taxon>Viridiplantae</taxon>
        <taxon>Streptophyta</taxon>
        <taxon>Embryophyta</taxon>
        <taxon>Tracheophyta</taxon>
        <taxon>Spermatophyta</taxon>
        <taxon>Magnoliopsida</taxon>
        <taxon>eudicotyledons</taxon>
        <taxon>Gunneridae</taxon>
        <taxon>Pentapetalae</taxon>
        <taxon>asterids</taxon>
        <taxon>Ericales</taxon>
        <taxon>Ericaceae</taxon>
        <taxon>Ericoideae</taxon>
        <taxon>Rhodoreae</taxon>
        <taxon>Rhododendron</taxon>
    </lineage>
</organism>
<protein>
    <submittedName>
        <fullName evidence="2">Uncharacterized protein</fullName>
    </submittedName>
</protein>
<proteinExistence type="predicted"/>
<evidence type="ECO:0000313" key="3">
    <source>
        <dbReference type="Proteomes" id="UP000823749"/>
    </source>
</evidence>
<gene>
    <name evidence="2" type="ORF">RHGRI_024725</name>
</gene>
<dbReference type="AlphaFoldDB" id="A0AAV6J8I7"/>